<reference evidence="1 2" key="1">
    <citation type="submission" date="2022-05" db="EMBL/GenBank/DDBJ databases">
        <title>Chromosome-level reference genomes for two strains of Caenorhabditis briggsae: an improved platform for comparative genomics.</title>
        <authorList>
            <person name="Stevens L."/>
            <person name="Andersen E.C."/>
        </authorList>
    </citation>
    <scope>NUCLEOTIDE SEQUENCE [LARGE SCALE GENOMIC DNA]</scope>
    <source>
        <strain evidence="1">QX1410_ONT</strain>
        <tissue evidence="1">Whole-organism</tissue>
    </source>
</reference>
<sequence length="63" mass="7363">MKSCMIRRKLCEHPSLLAFICIDSPSPKKKHLTISSYHIIPEHHLYLRYSPSVPVFAFHDLKT</sequence>
<gene>
    <name evidence="1" type="ORF">L3Y34_011361</name>
</gene>
<proteinExistence type="predicted"/>
<dbReference type="AlphaFoldDB" id="A0AAE8ZW66"/>
<dbReference type="Proteomes" id="UP000827892">
    <property type="component" value="Chromosome X"/>
</dbReference>
<evidence type="ECO:0000313" key="2">
    <source>
        <dbReference type="Proteomes" id="UP000827892"/>
    </source>
</evidence>
<protein>
    <submittedName>
        <fullName evidence="1">Uncharacterized protein</fullName>
    </submittedName>
</protein>
<dbReference type="EMBL" id="CP090896">
    <property type="protein sequence ID" value="ULT81413.1"/>
    <property type="molecule type" value="Genomic_DNA"/>
</dbReference>
<accession>A0AAE8ZW66</accession>
<name>A0AAE8ZW66_CAEBR</name>
<organism evidence="1 2">
    <name type="scientific">Caenorhabditis briggsae</name>
    <dbReference type="NCBI Taxonomy" id="6238"/>
    <lineage>
        <taxon>Eukaryota</taxon>
        <taxon>Metazoa</taxon>
        <taxon>Ecdysozoa</taxon>
        <taxon>Nematoda</taxon>
        <taxon>Chromadorea</taxon>
        <taxon>Rhabditida</taxon>
        <taxon>Rhabditina</taxon>
        <taxon>Rhabditomorpha</taxon>
        <taxon>Rhabditoidea</taxon>
        <taxon>Rhabditidae</taxon>
        <taxon>Peloderinae</taxon>
        <taxon>Caenorhabditis</taxon>
    </lineage>
</organism>
<evidence type="ECO:0000313" key="1">
    <source>
        <dbReference type="EMBL" id="ULT81413.1"/>
    </source>
</evidence>